<dbReference type="GO" id="GO:0018104">
    <property type="term" value="P:peptidoglycan-protein cross-linking"/>
    <property type="evidence" value="ECO:0007669"/>
    <property type="project" value="TreeGrafter"/>
</dbReference>
<keyword evidence="8 9" id="KW-0961">Cell wall biogenesis/degradation</keyword>
<dbReference type="SUPFAM" id="SSF141523">
    <property type="entry name" value="L,D-transpeptidase catalytic domain-like"/>
    <property type="match status" value="1"/>
</dbReference>
<evidence type="ECO:0000256" key="9">
    <source>
        <dbReference type="PROSITE-ProRule" id="PRU01373"/>
    </source>
</evidence>
<dbReference type="Gene3D" id="2.40.440.10">
    <property type="entry name" value="L,D-transpeptidase catalytic domain-like"/>
    <property type="match status" value="1"/>
</dbReference>
<dbReference type="PANTHER" id="PTHR30582">
    <property type="entry name" value="L,D-TRANSPEPTIDASE"/>
    <property type="match status" value="1"/>
</dbReference>
<dbReference type="GO" id="GO:0008360">
    <property type="term" value="P:regulation of cell shape"/>
    <property type="evidence" value="ECO:0007669"/>
    <property type="project" value="UniProtKB-UniRule"/>
</dbReference>
<evidence type="ECO:0000256" key="7">
    <source>
        <dbReference type="ARBA" id="ARBA00022984"/>
    </source>
</evidence>
<dbReference type="GO" id="GO:0016757">
    <property type="term" value="F:glycosyltransferase activity"/>
    <property type="evidence" value="ECO:0007669"/>
    <property type="project" value="UniProtKB-KW"/>
</dbReference>
<name>A0A1K2I1E9_9HYPH</name>
<dbReference type="InterPro" id="IPR038063">
    <property type="entry name" value="Transpep_catalytic_dom"/>
</dbReference>
<dbReference type="AlphaFoldDB" id="A0A1K2I1E9"/>
<dbReference type="STRING" id="665118.SAMN02983003_3393"/>
<keyword evidence="5" id="KW-0378">Hydrolase</keyword>
<dbReference type="UniPathway" id="UPA00219"/>
<comment type="similarity">
    <text evidence="2">Belongs to the YkuD family.</text>
</comment>
<evidence type="ECO:0000313" key="12">
    <source>
        <dbReference type="EMBL" id="SFZ86218.1"/>
    </source>
</evidence>
<dbReference type="Proteomes" id="UP000183447">
    <property type="component" value="Unassembled WGS sequence"/>
</dbReference>
<feature type="active site" description="Nucleophile" evidence="9">
    <location>
        <position position="148"/>
    </location>
</feature>
<keyword evidence="7 9" id="KW-0573">Peptidoglycan synthesis</keyword>
<evidence type="ECO:0000259" key="11">
    <source>
        <dbReference type="PROSITE" id="PS52029"/>
    </source>
</evidence>
<keyword evidence="6 9" id="KW-0133">Cell shape</keyword>
<dbReference type="GO" id="GO:0071555">
    <property type="term" value="P:cell wall organization"/>
    <property type="evidence" value="ECO:0007669"/>
    <property type="project" value="UniProtKB-UniRule"/>
</dbReference>
<dbReference type="FunFam" id="2.40.440.10:FF:000002">
    <property type="entry name" value="L,D-transpeptidase ErfK/SrfK"/>
    <property type="match status" value="1"/>
</dbReference>
<evidence type="ECO:0000256" key="10">
    <source>
        <dbReference type="SAM" id="SignalP"/>
    </source>
</evidence>
<dbReference type="InterPro" id="IPR050979">
    <property type="entry name" value="LD-transpeptidase"/>
</dbReference>
<gene>
    <name evidence="12" type="ORF">SAMN02983003_3393</name>
</gene>
<dbReference type="PANTHER" id="PTHR30582:SF24">
    <property type="entry name" value="L,D-TRANSPEPTIDASE ERFK_SRFK-RELATED"/>
    <property type="match status" value="1"/>
</dbReference>
<evidence type="ECO:0000313" key="13">
    <source>
        <dbReference type="Proteomes" id="UP000183447"/>
    </source>
</evidence>
<evidence type="ECO:0000256" key="3">
    <source>
        <dbReference type="ARBA" id="ARBA00022676"/>
    </source>
</evidence>
<keyword evidence="4" id="KW-0808">Transferase</keyword>
<evidence type="ECO:0000256" key="6">
    <source>
        <dbReference type="ARBA" id="ARBA00022960"/>
    </source>
</evidence>
<dbReference type="InterPro" id="IPR005490">
    <property type="entry name" value="LD_TPept_cat_dom"/>
</dbReference>
<feature type="chain" id="PRO_5012159478" evidence="10">
    <location>
        <begin position="29"/>
        <end position="173"/>
    </location>
</feature>
<proteinExistence type="inferred from homology"/>
<feature type="domain" description="L,D-TPase catalytic" evidence="11">
    <location>
        <begin position="42"/>
        <end position="172"/>
    </location>
</feature>
<evidence type="ECO:0000256" key="1">
    <source>
        <dbReference type="ARBA" id="ARBA00004752"/>
    </source>
</evidence>
<keyword evidence="13" id="KW-1185">Reference proteome</keyword>
<keyword evidence="3" id="KW-0328">Glycosyltransferase</keyword>
<reference evidence="12 13" key="1">
    <citation type="submission" date="2016-11" db="EMBL/GenBank/DDBJ databases">
        <authorList>
            <person name="Jaros S."/>
            <person name="Januszkiewicz K."/>
            <person name="Wedrychowicz H."/>
        </authorList>
    </citation>
    <scope>NUCLEOTIDE SEQUENCE [LARGE SCALE GENOMIC DNA]</scope>
    <source>
        <strain evidence="12 13">ATCC 23634</strain>
    </source>
</reference>
<evidence type="ECO:0000256" key="8">
    <source>
        <dbReference type="ARBA" id="ARBA00023316"/>
    </source>
</evidence>
<organism evidence="12 13">
    <name type="scientific">Devosia enhydra</name>
    <dbReference type="NCBI Taxonomy" id="665118"/>
    <lineage>
        <taxon>Bacteria</taxon>
        <taxon>Pseudomonadati</taxon>
        <taxon>Pseudomonadota</taxon>
        <taxon>Alphaproteobacteria</taxon>
        <taxon>Hyphomicrobiales</taxon>
        <taxon>Devosiaceae</taxon>
        <taxon>Devosia</taxon>
    </lineage>
</organism>
<keyword evidence="10" id="KW-0732">Signal</keyword>
<sequence length="173" mass="17930">MVKVKFRLALHLFCLMAGVLAPSAPARAAGVMVAFAGAAAPGTVIVRTGERHLYFVIGDGRALRYSVGVGRSERQWTGSTAIEAKFVEPNWAPPAAIRRDNPALPAVIAGGSPANPMGAAALTLTGGVYAIHGTNAPGSIGGFVSYGCIRMHNSDVMDLFSRVGVGTRVLVEL</sequence>
<dbReference type="EMBL" id="FPKU01000003">
    <property type="protein sequence ID" value="SFZ86218.1"/>
    <property type="molecule type" value="Genomic_DNA"/>
</dbReference>
<dbReference type="RefSeq" id="WP_072345641.1">
    <property type="nucleotide sequence ID" value="NZ_FPKU01000003.1"/>
</dbReference>
<dbReference type="GO" id="GO:0071972">
    <property type="term" value="F:peptidoglycan L,D-transpeptidase activity"/>
    <property type="evidence" value="ECO:0007669"/>
    <property type="project" value="TreeGrafter"/>
</dbReference>
<dbReference type="GO" id="GO:0005576">
    <property type="term" value="C:extracellular region"/>
    <property type="evidence" value="ECO:0007669"/>
    <property type="project" value="TreeGrafter"/>
</dbReference>
<dbReference type="CDD" id="cd16913">
    <property type="entry name" value="YkuD_like"/>
    <property type="match status" value="1"/>
</dbReference>
<evidence type="ECO:0000256" key="5">
    <source>
        <dbReference type="ARBA" id="ARBA00022801"/>
    </source>
</evidence>
<comment type="pathway">
    <text evidence="1 9">Cell wall biogenesis; peptidoglycan biosynthesis.</text>
</comment>
<evidence type="ECO:0000256" key="4">
    <source>
        <dbReference type="ARBA" id="ARBA00022679"/>
    </source>
</evidence>
<protein>
    <submittedName>
        <fullName evidence="12">L,D-transpeptidase catalytic domain</fullName>
    </submittedName>
</protein>
<evidence type="ECO:0000256" key="2">
    <source>
        <dbReference type="ARBA" id="ARBA00005992"/>
    </source>
</evidence>
<accession>A0A1K2I1E9</accession>
<dbReference type="Pfam" id="PF03734">
    <property type="entry name" value="YkuD"/>
    <property type="match status" value="1"/>
</dbReference>
<feature type="active site" description="Proton donor/acceptor" evidence="9">
    <location>
        <position position="132"/>
    </location>
</feature>
<feature type="signal peptide" evidence="10">
    <location>
        <begin position="1"/>
        <end position="28"/>
    </location>
</feature>
<dbReference type="PROSITE" id="PS52029">
    <property type="entry name" value="LD_TPASE"/>
    <property type="match status" value="1"/>
</dbReference>